<protein>
    <submittedName>
        <fullName evidence="3">HD-GYP domain-containing protein</fullName>
    </submittedName>
</protein>
<feature type="compositionally biased region" description="Low complexity" evidence="1">
    <location>
        <begin position="79"/>
        <end position="92"/>
    </location>
</feature>
<dbReference type="Gene3D" id="1.10.3210.10">
    <property type="entry name" value="Hypothetical protein af1432"/>
    <property type="match status" value="1"/>
</dbReference>
<dbReference type="PROSITE" id="PS51832">
    <property type="entry name" value="HD_GYP"/>
    <property type="match status" value="1"/>
</dbReference>
<dbReference type="Pfam" id="PF11871">
    <property type="entry name" value="DUF3391"/>
    <property type="match status" value="1"/>
</dbReference>
<organism evidence="3 4">
    <name type="scientific">Aquincola tertiaricarbonis</name>
    <dbReference type="NCBI Taxonomy" id="391953"/>
    <lineage>
        <taxon>Bacteria</taxon>
        <taxon>Pseudomonadati</taxon>
        <taxon>Pseudomonadota</taxon>
        <taxon>Betaproteobacteria</taxon>
        <taxon>Burkholderiales</taxon>
        <taxon>Sphaerotilaceae</taxon>
        <taxon>Aquincola</taxon>
    </lineage>
</organism>
<evidence type="ECO:0000259" key="2">
    <source>
        <dbReference type="PROSITE" id="PS51832"/>
    </source>
</evidence>
<feature type="compositionally biased region" description="Pro residues" evidence="1">
    <location>
        <begin position="93"/>
        <end position="102"/>
    </location>
</feature>
<dbReference type="SMART" id="SM00471">
    <property type="entry name" value="HDc"/>
    <property type="match status" value="1"/>
</dbReference>
<dbReference type="PANTHER" id="PTHR43155:SF2">
    <property type="entry name" value="CYCLIC DI-GMP PHOSPHODIESTERASE PA4108"/>
    <property type="match status" value="1"/>
</dbReference>
<evidence type="ECO:0000313" key="3">
    <source>
        <dbReference type="EMBL" id="URI06343.1"/>
    </source>
</evidence>
<sequence length="420" mass="45543">MLKKIAVSDLRLGMHLHAFESSWVRHPFWKSRFVLTDAADLQAALASGIAECWIDTSLGADVAGRDDRPSPVATPPAVPAQARQAPPAAAVAPAPPQLPPAPSASLQDELRKAQQVYRRSKQAVVSMFNEARLGKAIDAEQCLPLVEEISESVFRNPGALVSLARLKSRDEYTYMHSVAVCALMVALGRELGLDANACREAGLAGLLHDMGKAAMPLEILNKPGKLTDDEFSVMRSHPERGHEMLVGGTAPEAVLDVCLHHHERMDGTGYPHRLPGDQISRVARMGAICDVYDAITSNRPYKAGWDPAESIARMISWKGHFDEAMLGAFVKSLGIYPIGSLVRLESGKLAVVVEQNPAALVSPVVKAFFSTRSNMPIPVTRIDLAQMVGRDRIVGREPPGNWNFPQLAELWAGDAAPARR</sequence>
<dbReference type="InterPro" id="IPR003607">
    <property type="entry name" value="HD/PDEase_dom"/>
</dbReference>
<dbReference type="SUPFAM" id="SSF109604">
    <property type="entry name" value="HD-domain/PDEase-like"/>
    <property type="match status" value="1"/>
</dbReference>
<dbReference type="InterPro" id="IPR037522">
    <property type="entry name" value="HD_GYP_dom"/>
</dbReference>
<dbReference type="CDD" id="cd00077">
    <property type="entry name" value="HDc"/>
    <property type="match status" value="1"/>
</dbReference>
<feature type="region of interest" description="Disordered" evidence="1">
    <location>
        <begin position="64"/>
        <end position="104"/>
    </location>
</feature>
<dbReference type="RefSeq" id="WP_250194606.1">
    <property type="nucleotide sequence ID" value="NZ_CP097635.1"/>
</dbReference>
<gene>
    <name evidence="3" type="ORF">MW290_10470</name>
</gene>
<evidence type="ECO:0000256" key="1">
    <source>
        <dbReference type="SAM" id="MobiDB-lite"/>
    </source>
</evidence>
<dbReference type="PANTHER" id="PTHR43155">
    <property type="entry name" value="CYCLIC DI-GMP PHOSPHODIESTERASE PA4108-RELATED"/>
    <property type="match status" value="1"/>
</dbReference>
<keyword evidence="4" id="KW-1185">Reference proteome</keyword>
<dbReference type="Proteomes" id="UP001056201">
    <property type="component" value="Chromosome 1"/>
</dbReference>
<proteinExistence type="predicted"/>
<dbReference type="InterPro" id="IPR006675">
    <property type="entry name" value="HDIG_dom"/>
</dbReference>
<dbReference type="Pfam" id="PF13487">
    <property type="entry name" value="HD_5"/>
    <property type="match status" value="1"/>
</dbReference>
<name>A0ABY4S0L4_AQUTE</name>
<dbReference type="EMBL" id="CP097635">
    <property type="protein sequence ID" value="URI06343.1"/>
    <property type="molecule type" value="Genomic_DNA"/>
</dbReference>
<feature type="domain" description="HD-GYP" evidence="2">
    <location>
        <begin position="151"/>
        <end position="345"/>
    </location>
</feature>
<accession>A0ABY4S0L4</accession>
<reference evidence="3" key="1">
    <citation type="submission" date="2022-05" db="EMBL/GenBank/DDBJ databases">
        <title>An RpoN-dependent PEP-CTERM gene is involved in floc formation of an Aquincola tertiaricarbonis strain.</title>
        <authorList>
            <person name="Qiu D."/>
            <person name="Xia M."/>
        </authorList>
    </citation>
    <scope>NUCLEOTIDE SEQUENCE</scope>
    <source>
        <strain evidence="3">RN12</strain>
    </source>
</reference>
<evidence type="ECO:0000313" key="4">
    <source>
        <dbReference type="Proteomes" id="UP001056201"/>
    </source>
</evidence>
<dbReference type="NCBIfam" id="TIGR00277">
    <property type="entry name" value="HDIG"/>
    <property type="match status" value="1"/>
</dbReference>
<dbReference type="InterPro" id="IPR021812">
    <property type="entry name" value="DUF3391"/>
</dbReference>